<name>A0A2K3QIS8_9HYPO</name>
<feature type="disulfide bond" evidence="14">
    <location>
        <begin position="79"/>
        <end position="110"/>
    </location>
</feature>
<feature type="region of interest" description="Disordered" evidence="15">
    <location>
        <begin position="10"/>
        <end position="31"/>
    </location>
</feature>
<dbReference type="PANTHER" id="PTHR33048:SF143">
    <property type="entry name" value="EXTRACELLULAR MEMBRANE PROTEIN CFEM DOMAIN-CONTAINING PROTEIN-RELATED"/>
    <property type="match status" value="1"/>
</dbReference>
<keyword evidence="10 16" id="KW-0472">Membrane</keyword>
<keyword evidence="11 14" id="KW-1015">Disulfide bond</keyword>
<feature type="domain" description="CFEM" evidence="17">
    <location>
        <begin position="47"/>
        <end position="159"/>
    </location>
</feature>
<evidence type="ECO:0000256" key="6">
    <source>
        <dbReference type="ARBA" id="ARBA00022622"/>
    </source>
</evidence>
<evidence type="ECO:0000256" key="16">
    <source>
        <dbReference type="SAM" id="Phobius"/>
    </source>
</evidence>
<feature type="binding site" description="axial binding residue" evidence="14">
    <location>
        <position position="93"/>
    </location>
    <ligand>
        <name>heme</name>
        <dbReference type="ChEBI" id="CHEBI:30413"/>
    </ligand>
    <ligandPart>
        <name>Fe</name>
        <dbReference type="ChEBI" id="CHEBI:18248"/>
    </ligandPart>
</feature>
<accession>A0A2K3QIS8</accession>
<keyword evidence="7 16" id="KW-0812">Transmembrane</keyword>
<dbReference type="EMBL" id="NRSZ01000401">
    <property type="protein sequence ID" value="PNY27452.1"/>
    <property type="molecule type" value="Genomic_DNA"/>
</dbReference>
<dbReference type="GO" id="GO:0046872">
    <property type="term" value="F:metal ion binding"/>
    <property type="evidence" value="ECO:0007669"/>
    <property type="project" value="UniProtKB-UniRule"/>
</dbReference>
<comment type="similarity">
    <text evidence="13">Belongs to the SAT4 family.</text>
</comment>
<feature type="compositionally biased region" description="Low complexity" evidence="15">
    <location>
        <begin position="19"/>
        <end position="31"/>
    </location>
</feature>
<dbReference type="GO" id="GO:0098552">
    <property type="term" value="C:side of membrane"/>
    <property type="evidence" value="ECO:0007669"/>
    <property type="project" value="UniProtKB-KW"/>
</dbReference>
<evidence type="ECO:0000259" key="17">
    <source>
        <dbReference type="PROSITE" id="PS52012"/>
    </source>
</evidence>
<feature type="disulfide bond" evidence="14">
    <location>
        <begin position="75"/>
        <end position="115"/>
    </location>
</feature>
<evidence type="ECO:0000256" key="1">
    <source>
        <dbReference type="ARBA" id="ARBA00004141"/>
    </source>
</evidence>
<keyword evidence="9 16" id="KW-1133">Transmembrane helix</keyword>
<evidence type="ECO:0000256" key="7">
    <source>
        <dbReference type="ARBA" id="ARBA00022692"/>
    </source>
</evidence>
<evidence type="ECO:0000256" key="11">
    <source>
        <dbReference type="ARBA" id="ARBA00023157"/>
    </source>
</evidence>
<evidence type="ECO:0000256" key="14">
    <source>
        <dbReference type="PROSITE-ProRule" id="PRU01356"/>
    </source>
</evidence>
<feature type="transmembrane region" description="Helical" evidence="16">
    <location>
        <begin position="305"/>
        <end position="324"/>
    </location>
</feature>
<dbReference type="PANTHER" id="PTHR33048">
    <property type="entry name" value="PTH11-LIKE INTEGRAL MEMBRANE PROTEIN (AFU_ORTHOLOGUE AFUA_5G11245)"/>
    <property type="match status" value="1"/>
</dbReference>
<keyword evidence="12" id="KW-0449">Lipoprotein</keyword>
<evidence type="ECO:0000256" key="3">
    <source>
        <dbReference type="ARBA" id="ARBA00004613"/>
    </source>
</evidence>
<organism evidence="18 19">
    <name type="scientific">Tolypocladium capitatum</name>
    <dbReference type="NCBI Taxonomy" id="45235"/>
    <lineage>
        <taxon>Eukaryota</taxon>
        <taxon>Fungi</taxon>
        <taxon>Dikarya</taxon>
        <taxon>Ascomycota</taxon>
        <taxon>Pezizomycotina</taxon>
        <taxon>Sordariomycetes</taxon>
        <taxon>Hypocreomycetidae</taxon>
        <taxon>Hypocreales</taxon>
        <taxon>Ophiocordycipitaceae</taxon>
        <taxon>Tolypocladium</taxon>
    </lineage>
</organism>
<keyword evidence="14" id="KW-0479">Metal-binding</keyword>
<keyword evidence="8" id="KW-0732">Signal</keyword>
<dbReference type="STRING" id="45235.A0A2K3QIS8"/>
<gene>
    <name evidence="18" type="ORF">TCAP_02621</name>
</gene>
<evidence type="ECO:0000256" key="15">
    <source>
        <dbReference type="SAM" id="MobiDB-lite"/>
    </source>
</evidence>
<keyword evidence="14" id="KW-0349">Heme</keyword>
<feature type="disulfide bond" evidence="14">
    <location>
        <begin position="89"/>
        <end position="96"/>
    </location>
</feature>
<dbReference type="Pfam" id="PF20684">
    <property type="entry name" value="Fung_rhodopsin"/>
    <property type="match status" value="1"/>
</dbReference>
<evidence type="ECO:0000256" key="8">
    <source>
        <dbReference type="ARBA" id="ARBA00022729"/>
    </source>
</evidence>
<dbReference type="InterPro" id="IPR052337">
    <property type="entry name" value="SAT4-like"/>
</dbReference>
<evidence type="ECO:0000256" key="5">
    <source>
        <dbReference type="ARBA" id="ARBA00022525"/>
    </source>
</evidence>
<evidence type="ECO:0000313" key="19">
    <source>
        <dbReference type="Proteomes" id="UP000236621"/>
    </source>
</evidence>
<dbReference type="GO" id="GO:0005576">
    <property type="term" value="C:extracellular region"/>
    <property type="evidence" value="ECO:0007669"/>
    <property type="project" value="UniProtKB-SubCell"/>
</dbReference>
<dbReference type="AlphaFoldDB" id="A0A2K3QIS8"/>
<sequence>MPGVPVVLDTTCTNDFDRPSNSPGSSLPLPGFTTPTPTTMMSWKWFLSAALVALPPVMAQSSSSSISSLAKLPQCALSCLFKELPKTKCPVTDQTCICTDPTLQQYMTTCIISRCTIKQVLTTRNLTATTCNEPIRDKSPEYVAISNAFCTASVLLVAQRLGYKMWAKLGFGPDDWFTLIATLSAVPITIFSAQVLSANGMGRDTWTLPFDQITTFGRYYYVIEVVYFVDVALLKLALLFFYLRIFPTLHVRRLLWGTIAFVSLFGVAFVFAVAFQCTPIGYFWVSWDGEHEGKCLDENAMGLSNAILSIVLDFWMLAIPMWQLKNLGMDWRRKAGIAAMFCVGTFITVVSILRLRALVKFNSDTPNPTWDSFDVTIWSIVEINVGLLCVCLPSLRLLLARLFQRAPVTTQPPHLGYNSAGKMNRSASGRQSWPEHTPNQIIYQTTYTVEYSDKDNYV</sequence>
<feature type="transmembrane region" description="Helical" evidence="16">
    <location>
        <begin position="254"/>
        <end position="285"/>
    </location>
</feature>
<comment type="caution">
    <text evidence="18">The sequence shown here is derived from an EMBL/GenBank/DDBJ whole genome shotgun (WGS) entry which is preliminary data.</text>
</comment>
<evidence type="ECO:0000256" key="9">
    <source>
        <dbReference type="ARBA" id="ARBA00022989"/>
    </source>
</evidence>
<feature type="disulfide bond" evidence="14">
    <location>
        <begin position="98"/>
        <end position="131"/>
    </location>
</feature>
<evidence type="ECO:0000256" key="13">
    <source>
        <dbReference type="ARBA" id="ARBA00038359"/>
    </source>
</evidence>
<keyword evidence="5" id="KW-0964">Secreted</keyword>
<feature type="transmembrane region" description="Helical" evidence="16">
    <location>
        <begin position="375"/>
        <end position="395"/>
    </location>
</feature>
<keyword evidence="19" id="KW-1185">Reference proteome</keyword>
<dbReference type="Pfam" id="PF05730">
    <property type="entry name" value="CFEM"/>
    <property type="match status" value="1"/>
</dbReference>
<dbReference type="OrthoDB" id="2496787at2759"/>
<dbReference type="SMART" id="SM00747">
    <property type="entry name" value="CFEM"/>
    <property type="match status" value="1"/>
</dbReference>
<evidence type="ECO:0000256" key="4">
    <source>
        <dbReference type="ARBA" id="ARBA00010031"/>
    </source>
</evidence>
<dbReference type="InterPro" id="IPR049326">
    <property type="entry name" value="Rhodopsin_dom_fungi"/>
</dbReference>
<feature type="region of interest" description="Disordered" evidence="15">
    <location>
        <begin position="414"/>
        <end position="435"/>
    </location>
</feature>
<feature type="transmembrane region" description="Helical" evidence="16">
    <location>
        <begin position="175"/>
        <end position="199"/>
    </location>
</feature>
<dbReference type="PROSITE" id="PS52012">
    <property type="entry name" value="CFEM"/>
    <property type="match status" value="1"/>
</dbReference>
<evidence type="ECO:0000256" key="12">
    <source>
        <dbReference type="ARBA" id="ARBA00023288"/>
    </source>
</evidence>
<keyword evidence="14" id="KW-0408">Iron</keyword>
<keyword evidence="6" id="KW-0336">GPI-anchor</keyword>
<keyword evidence="6" id="KW-0325">Glycoprotein</keyword>
<reference evidence="18 19" key="1">
    <citation type="submission" date="2017-08" db="EMBL/GenBank/DDBJ databases">
        <title>Harnessing the power of phylogenomics to disentangle the directionality and signatures of interkingdom host jumping in the parasitic fungal genus Tolypocladium.</title>
        <authorList>
            <person name="Quandt C.A."/>
            <person name="Patterson W."/>
            <person name="Spatafora J.W."/>
        </authorList>
    </citation>
    <scope>NUCLEOTIDE SEQUENCE [LARGE SCALE GENOMIC DNA]</scope>
    <source>
        <strain evidence="18 19">CBS 113982</strain>
    </source>
</reference>
<feature type="transmembrane region" description="Helical" evidence="16">
    <location>
        <begin position="142"/>
        <end position="163"/>
    </location>
</feature>
<feature type="transmembrane region" description="Helical" evidence="16">
    <location>
        <begin position="336"/>
        <end position="355"/>
    </location>
</feature>
<protein>
    <recommendedName>
        <fullName evidence="17">CFEM domain-containing protein</fullName>
    </recommendedName>
</protein>
<dbReference type="Proteomes" id="UP000236621">
    <property type="component" value="Unassembled WGS sequence"/>
</dbReference>
<comment type="similarity">
    <text evidence="4">Belongs to the RBT5 family.</text>
</comment>
<comment type="subcellular location">
    <subcellularLocation>
        <location evidence="2">Membrane</location>
        <topology evidence="2">Lipid-anchor</topology>
        <topology evidence="2">GPI-anchor</topology>
    </subcellularLocation>
    <subcellularLocation>
        <location evidence="1">Membrane</location>
        <topology evidence="1">Multi-pass membrane protein</topology>
    </subcellularLocation>
    <subcellularLocation>
        <location evidence="3">Secreted</location>
    </subcellularLocation>
</comment>
<proteinExistence type="inferred from homology"/>
<feature type="transmembrane region" description="Helical" evidence="16">
    <location>
        <begin position="219"/>
        <end position="242"/>
    </location>
</feature>
<dbReference type="InterPro" id="IPR008427">
    <property type="entry name" value="Extracellular_membr_CFEM_dom"/>
</dbReference>
<evidence type="ECO:0000256" key="10">
    <source>
        <dbReference type="ARBA" id="ARBA00023136"/>
    </source>
</evidence>
<evidence type="ECO:0000256" key="2">
    <source>
        <dbReference type="ARBA" id="ARBA00004589"/>
    </source>
</evidence>
<evidence type="ECO:0000313" key="18">
    <source>
        <dbReference type="EMBL" id="PNY27452.1"/>
    </source>
</evidence>